<dbReference type="AlphaFoldDB" id="A0A2P4ZQH8"/>
<organism evidence="1 2">
    <name type="scientific">Trichoderma gamsii</name>
    <dbReference type="NCBI Taxonomy" id="398673"/>
    <lineage>
        <taxon>Eukaryota</taxon>
        <taxon>Fungi</taxon>
        <taxon>Dikarya</taxon>
        <taxon>Ascomycota</taxon>
        <taxon>Pezizomycotina</taxon>
        <taxon>Sordariomycetes</taxon>
        <taxon>Hypocreomycetidae</taxon>
        <taxon>Hypocreales</taxon>
        <taxon>Hypocreaceae</taxon>
        <taxon>Trichoderma</taxon>
    </lineage>
</organism>
<accession>A0A2P4ZQH8</accession>
<sequence>MNADPTQTSSAGWKLGLISNQNCSFARWKRRQSTVLHAWRSYARRRRVSSVSDWNQRHPSEDDFERIPGTMSYRSRISSPVNLAD</sequence>
<comment type="caution">
    <text evidence="1">The sequence shown here is derived from an EMBL/GenBank/DDBJ whole genome shotgun (WGS) entry which is preliminary data.</text>
</comment>
<dbReference type="Proteomes" id="UP000054821">
    <property type="component" value="Unassembled WGS sequence"/>
</dbReference>
<dbReference type="RefSeq" id="XP_024405788.1">
    <property type="nucleotide sequence ID" value="XM_024549448.1"/>
</dbReference>
<reference evidence="1 2" key="1">
    <citation type="journal article" date="2016" name="Genome Announc.">
        <title>Draft Whole-Genome Sequence of Trichoderma gamsii T6085, a Promising Biocontrol Agent of Fusarium Head Blight on Wheat.</title>
        <authorList>
            <person name="Baroncelli R."/>
            <person name="Zapparata A."/>
            <person name="Piaggeschi G."/>
            <person name="Sarrocco S."/>
            <person name="Vannacci G."/>
        </authorList>
    </citation>
    <scope>NUCLEOTIDE SEQUENCE [LARGE SCALE GENOMIC DNA]</scope>
    <source>
        <strain evidence="1 2">T6085</strain>
    </source>
</reference>
<dbReference type="GeneID" id="36347526"/>
<evidence type="ECO:0000313" key="2">
    <source>
        <dbReference type="Proteomes" id="UP000054821"/>
    </source>
</evidence>
<name>A0A2P4ZQH8_9HYPO</name>
<proteinExistence type="predicted"/>
<evidence type="ECO:0000313" key="1">
    <source>
        <dbReference type="EMBL" id="PON26536.1"/>
    </source>
</evidence>
<protein>
    <submittedName>
        <fullName evidence="1">Uncharacterized protein</fullName>
    </submittedName>
</protein>
<keyword evidence="2" id="KW-1185">Reference proteome</keyword>
<dbReference type="EMBL" id="JPDN02000013">
    <property type="protein sequence ID" value="PON26536.1"/>
    <property type="molecule type" value="Genomic_DNA"/>
</dbReference>
<gene>
    <name evidence="1" type="ORF">TGAM01_v204546</name>
</gene>